<keyword evidence="6" id="KW-0456">Lyase</keyword>
<dbReference type="EMBL" id="JARQWQ010000001">
    <property type="protein sequence ID" value="KAK2574611.1"/>
    <property type="molecule type" value="Genomic_DNA"/>
</dbReference>
<organism evidence="10 11">
    <name type="scientific">Acropora cervicornis</name>
    <name type="common">Staghorn coral</name>
    <dbReference type="NCBI Taxonomy" id="6130"/>
    <lineage>
        <taxon>Eukaryota</taxon>
        <taxon>Metazoa</taxon>
        <taxon>Cnidaria</taxon>
        <taxon>Anthozoa</taxon>
        <taxon>Hexacorallia</taxon>
        <taxon>Scleractinia</taxon>
        <taxon>Astrocoeniina</taxon>
        <taxon>Acroporidae</taxon>
        <taxon>Acropora</taxon>
    </lineage>
</organism>
<dbReference type="PROSITE" id="PS51144">
    <property type="entry name" value="ALPHA_CA_2"/>
    <property type="match status" value="1"/>
</dbReference>
<dbReference type="EC" id="4.2.1.1" evidence="2"/>
<dbReference type="GO" id="GO:0005886">
    <property type="term" value="C:plasma membrane"/>
    <property type="evidence" value="ECO:0007669"/>
    <property type="project" value="TreeGrafter"/>
</dbReference>
<keyword evidence="5" id="KW-0325">Glycoprotein</keyword>
<dbReference type="Pfam" id="PF00194">
    <property type="entry name" value="Carb_anhydrase"/>
    <property type="match status" value="1"/>
</dbReference>
<feature type="region of interest" description="Disordered" evidence="8">
    <location>
        <begin position="1"/>
        <end position="35"/>
    </location>
</feature>
<evidence type="ECO:0000256" key="3">
    <source>
        <dbReference type="ARBA" id="ARBA00022723"/>
    </source>
</evidence>
<comment type="caution">
    <text evidence="10">The sequence shown here is derived from an EMBL/GenBank/DDBJ whole genome shotgun (WGS) entry which is preliminary data.</text>
</comment>
<dbReference type="SMART" id="SM01057">
    <property type="entry name" value="Carb_anhydrase"/>
    <property type="match status" value="1"/>
</dbReference>
<protein>
    <recommendedName>
        <fullName evidence="2">carbonic anhydrase</fullName>
        <ecNumber evidence="2">4.2.1.1</ecNumber>
    </recommendedName>
</protein>
<dbReference type="InterPro" id="IPR023561">
    <property type="entry name" value="Carbonic_anhydrase_a-class"/>
</dbReference>
<evidence type="ECO:0000256" key="6">
    <source>
        <dbReference type="ARBA" id="ARBA00023239"/>
    </source>
</evidence>
<sequence>EGVSTADQLTAIADSNHTTSSSKSSNPEWSYNVGAPDGPENWKKICKTGRKQSPIDIMAKTTEYDSSLGSFTLTNYTHASPQNFTSFNNKHTLKVSLPSDYYKVSGGNLPGTFTTVQFHLHWGSNNTQGAEHAVSSCVCVRNLTIHFVSFNEKYPNISESLSHSDGLAVLGVFLKVGDFNSHYDKFLMESMVPKEPDTNKSIASFPLDSLLPADKTKYFRYNGSLTTPTCNEAVTWTVFKDAVEISQAQMDILRSLKMKGNDTIVDNYRPVQPLNGRTVKNSFMSADVPTTNVPTDMSTDVSTKVSTEVSTEVSIDVTTVLTADGIALKTSKVVLLPILFDLLFML</sequence>
<evidence type="ECO:0000313" key="11">
    <source>
        <dbReference type="Proteomes" id="UP001249851"/>
    </source>
</evidence>
<dbReference type="GO" id="GO:0008270">
    <property type="term" value="F:zinc ion binding"/>
    <property type="evidence" value="ECO:0007669"/>
    <property type="project" value="InterPro"/>
</dbReference>
<reference evidence="10" key="2">
    <citation type="journal article" date="2023" name="Science">
        <title>Genomic signatures of disease resistance in endangered staghorn corals.</title>
        <authorList>
            <person name="Vollmer S.V."/>
            <person name="Selwyn J.D."/>
            <person name="Despard B.A."/>
            <person name="Roesel C.L."/>
        </authorList>
    </citation>
    <scope>NUCLEOTIDE SEQUENCE</scope>
    <source>
        <strain evidence="10">K2</strain>
    </source>
</reference>
<dbReference type="Proteomes" id="UP001249851">
    <property type="component" value="Unassembled WGS sequence"/>
</dbReference>
<dbReference type="Gene3D" id="3.10.200.10">
    <property type="entry name" value="Alpha carbonic anhydrase"/>
    <property type="match status" value="1"/>
</dbReference>
<dbReference type="InterPro" id="IPR001148">
    <property type="entry name" value="CA_dom"/>
</dbReference>
<evidence type="ECO:0000313" key="10">
    <source>
        <dbReference type="EMBL" id="KAK2574611.1"/>
    </source>
</evidence>
<evidence type="ECO:0000259" key="9">
    <source>
        <dbReference type="PROSITE" id="PS51144"/>
    </source>
</evidence>
<dbReference type="PANTHER" id="PTHR18952:SF265">
    <property type="entry name" value="CARBONIC ANHYDRASE"/>
    <property type="match status" value="1"/>
</dbReference>
<name>A0AAD9R8T3_ACRCE</name>
<dbReference type="GO" id="GO:0004089">
    <property type="term" value="F:carbonate dehydratase activity"/>
    <property type="evidence" value="ECO:0007669"/>
    <property type="project" value="UniProtKB-EC"/>
</dbReference>
<evidence type="ECO:0000256" key="1">
    <source>
        <dbReference type="ARBA" id="ARBA00010718"/>
    </source>
</evidence>
<accession>A0AAD9R8T3</accession>
<dbReference type="SUPFAM" id="SSF51069">
    <property type="entry name" value="Carbonic anhydrase"/>
    <property type="match status" value="1"/>
</dbReference>
<dbReference type="PANTHER" id="PTHR18952">
    <property type="entry name" value="CARBONIC ANHYDRASE"/>
    <property type="match status" value="1"/>
</dbReference>
<proteinExistence type="inferred from homology"/>
<keyword evidence="11" id="KW-1185">Reference proteome</keyword>
<dbReference type="InterPro" id="IPR036398">
    <property type="entry name" value="CA_dom_sf"/>
</dbReference>
<evidence type="ECO:0000256" key="2">
    <source>
        <dbReference type="ARBA" id="ARBA00012925"/>
    </source>
</evidence>
<gene>
    <name evidence="10" type="ORF">P5673_000802</name>
</gene>
<dbReference type="AlphaFoldDB" id="A0AAD9R8T3"/>
<evidence type="ECO:0000256" key="8">
    <source>
        <dbReference type="SAM" id="MobiDB-lite"/>
    </source>
</evidence>
<evidence type="ECO:0000256" key="7">
    <source>
        <dbReference type="ARBA" id="ARBA00048348"/>
    </source>
</evidence>
<feature type="non-terminal residue" evidence="10">
    <location>
        <position position="346"/>
    </location>
</feature>
<evidence type="ECO:0000256" key="4">
    <source>
        <dbReference type="ARBA" id="ARBA00022833"/>
    </source>
</evidence>
<comment type="catalytic activity">
    <reaction evidence="7">
        <text>hydrogencarbonate + H(+) = CO2 + H2O</text>
        <dbReference type="Rhea" id="RHEA:10748"/>
        <dbReference type="ChEBI" id="CHEBI:15377"/>
        <dbReference type="ChEBI" id="CHEBI:15378"/>
        <dbReference type="ChEBI" id="CHEBI:16526"/>
        <dbReference type="ChEBI" id="CHEBI:17544"/>
        <dbReference type="EC" id="4.2.1.1"/>
    </reaction>
</comment>
<feature type="compositionally biased region" description="Low complexity" evidence="8">
    <location>
        <begin position="15"/>
        <end position="26"/>
    </location>
</feature>
<comment type="similarity">
    <text evidence="1">Belongs to the alpha-carbonic anhydrase family.</text>
</comment>
<feature type="domain" description="Alpha-carbonic anhydrase" evidence="9">
    <location>
        <begin position="27"/>
        <end position="283"/>
    </location>
</feature>
<dbReference type="FunFam" id="3.10.200.10:FF:000003">
    <property type="entry name" value="Carbonic anhydrase 12"/>
    <property type="match status" value="1"/>
</dbReference>
<keyword evidence="3" id="KW-0479">Metal-binding</keyword>
<keyword evidence="4" id="KW-0862">Zinc</keyword>
<evidence type="ECO:0000256" key="5">
    <source>
        <dbReference type="ARBA" id="ARBA00023180"/>
    </source>
</evidence>
<reference evidence="10" key="1">
    <citation type="journal article" date="2023" name="G3 (Bethesda)">
        <title>Whole genome assembly and annotation of the endangered Caribbean coral Acropora cervicornis.</title>
        <authorList>
            <person name="Selwyn J.D."/>
            <person name="Vollmer S.V."/>
        </authorList>
    </citation>
    <scope>NUCLEOTIDE SEQUENCE</scope>
    <source>
        <strain evidence="10">K2</strain>
    </source>
</reference>